<dbReference type="Proteomes" id="UP001167831">
    <property type="component" value="Unassembled WGS sequence"/>
</dbReference>
<evidence type="ECO:0000313" key="5">
    <source>
        <dbReference type="Proteomes" id="UP001168478"/>
    </source>
</evidence>
<dbReference type="EMBL" id="JAUEIF010000017">
    <property type="protein sequence ID" value="MDN0026354.1"/>
    <property type="molecule type" value="Genomic_DNA"/>
</dbReference>
<gene>
    <name evidence="2" type="ORF">QVN81_12260</name>
    <name evidence="3" type="ORF">QVN84_12630</name>
</gene>
<dbReference type="Pfam" id="PF13449">
    <property type="entry name" value="Phytase-like"/>
    <property type="match status" value="1"/>
</dbReference>
<reference evidence="3" key="1">
    <citation type="submission" date="2023-06" db="EMBL/GenBank/DDBJ databases">
        <authorList>
            <person name="Zeman M."/>
            <person name="Kubasova T."/>
            <person name="Jahodarova E."/>
            <person name="Nykrynova M."/>
            <person name="Rychlik I."/>
        </authorList>
    </citation>
    <scope>NUCLEOTIDE SEQUENCE</scope>
    <source>
        <strain evidence="3">ET15</strain>
        <strain evidence="2">ET37</strain>
    </source>
</reference>
<evidence type="ECO:0000313" key="2">
    <source>
        <dbReference type="EMBL" id="MDN0023781.1"/>
    </source>
</evidence>
<proteinExistence type="predicted"/>
<dbReference type="RefSeq" id="WP_289826231.1">
    <property type="nucleotide sequence ID" value="NZ_JAUEIE010000019.1"/>
</dbReference>
<dbReference type="Proteomes" id="UP001168478">
    <property type="component" value="Unassembled WGS sequence"/>
</dbReference>
<dbReference type="InterPro" id="IPR027372">
    <property type="entry name" value="Phytase-like_dom"/>
</dbReference>
<name>A0AAW7JMB1_9BACT</name>
<dbReference type="EMBL" id="JAUEIE010000019">
    <property type="protein sequence ID" value="MDN0023781.1"/>
    <property type="molecule type" value="Genomic_DNA"/>
</dbReference>
<feature type="domain" description="Phytase-like" evidence="1">
    <location>
        <begin position="8"/>
        <end position="282"/>
    </location>
</feature>
<evidence type="ECO:0000313" key="3">
    <source>
        <dbReference type="EMBL" id="MDN0026354.1"/>
    </source>
</evidence>
<accession>A0AAW7JMB1</accession>
<evidence type="ECO:0000259" key="1">
    <source>
        <dbReference type="Pfam" id="PF13449"/>
    </source>
</evidence>
<reference evidence="3" key="2">
    <citation type="submission" date="2023-08" db="EMBL/GenBank/DDBJ databases">
        <title>Identification and characterization of horizontal gene transfer across gut microbiota members of farm animals based on homology search.</title>
        <authorList>
            <person name="Schwarzerova J."/>
            <person name="Nykrynova M."/>
            <person name="Jureckova K."/>
            <person name="Cejkova D."/>
            <person name="Rychlik I."/>
        </authorList>
    </citation>
    <scope>NUCLEOTIDE SEQUENCE</scope>
    <source>
        <strain evidence="3">ET15</strain>
        <strain evidence="2">ET37</strain>
    </source>
</reference>
<dbReference type="AlphaFoldDB" id="A0AAW7JMB1"/>
<sequence length="314" mass="34961">MSFGKNVPAGNYSGITGMGNGLYAVVSDKSEHDGYFVFNIDIDSISGEIINVRNKSFVASDVPNRDAEGITYIPERNTVLIVGERDSRIMEYDSVGTFTGRELYLAKASENFGYESLSYNENTGLLWTCTENVYPDAKALMTSDTAAVVRLQSFNVDLRPVSAYSYRMDKPQADSAGKHYAHGISELLALDDGSLVVLEREFRVPESILGAYVVCKLYLVRPQSSASTEYMSEPPETELPKELLCEWKTRLTLFNYSLANYEGMCLGPKLADGSQTVVMVSDSQNREGGVLRDWFRTIIIRNTESIRIANFKTD</sequence>
<evidence type="ECO:0000313" key="4">
    <source>
        <dbReference type="Proteomes" id="UP001167831"/>
    </source>
</evidence>
<keyword evidence="4" id="KW-1185">Reference proteome</keyword>
<organism evidence="3 5">
    <name type="scientific">Leyella lascolaii</name>
    <dbReference type="NCBI Taxonomy" id="1776379"/>
    <lineage>
        <taxon>Bacteria</taxon>
        <taxon>Pseudomonadati</taxon>
        <taxon>Bacteroidota</taxon>
        <taxon>Bacteroidia</taxon>
        <taxon>Bacteroidales</taxon>
        <taxon>Prevotellaceae</taxon>
        <taxon>Leyella</taxon>
    </lineage>
</organism>
<protein>
    <submittedName>
        <fullName evidence="3">Esterase-like activity of phytase family protein</fullName>
    </submittedName>
</protein>
<comment type="caution">
    <text evidence="3">The sequence shown here is derived from an EMBL/GenBank/DDBJ whole genome shotgun (WGS) entry which is preliminary data.</text>
</comment>